<sequence>MWTYASQVGDGSNKTLQPLGLDISAHCYLFPLPTPSAVPCTIARSALVFYMLALRAVRSMGKDGGNVRLATPAKGKC</sequence>
<dbReference type="AlphaFoldDB" id="A0AAE1BA82"/>
<organism evidence="1 2">
    <name type="scientific">Elysia crispata</name>
    <name type="common">lettuce slug</name>
    <dbReference type="NCBI Taxonomy" id="231223"/>
    <lineage>
        <taxon>Eukaryota</taxon>
        <taxon>Metazoa</taxon>
        <taxon>Spiralia</taxon>
        <taxon>Lophotrochozoa</taxon>
        <taxon>Mollusca</taxon>
        <taxon>Gastropoda</taxon>
        <taxon>Heterobranchia</taxon>
        <taxon>Euthyneura</taxon>
        <taxon>Panpulmonata</taxon>
        <taxon>Sacoglossa</taxon>
        <taxon>Placobranchoidea</taxon>
        <taxon>Plakobranchidae</taxon>
        <taxon>Elysia</taxon>
    </lineage>
</organism>
<evidence type="ECO:0000313" key="2">
    <source>
        <dbReference type="Proteomes" id="UP001283361"/>
    </source>
</evidence>
<evidence type="ECO:0000313" key="1">
    <source>
        <dbReference type="EMBL" id="KAK3802523.1"/>
    </source>
</evidence>
<proteinExistence type="predicted"/>
<dbReference type="EMBL" id="JAWDGP010000228">
    <property type="protein sequence ID" value="KAK3802523.1"/>
    <property type="molecule type" value="Genomic_DNA"/>
</dbReference>
<name>A0AAE1BA82_9GAST</name>
<gene>
    <name evidence="1" type="ORF">RRG08_033182</name>
</gene>
<comment type="caution">
    <text evidence="1">The sequence shown here is derived from an EMBL/GenBank/DDBJ whole genome shotgun (WGS) entry which is preliminary data.</text>
</comment>
<reference evidence="1" key="1">
    <citation type="journal article" date="2023" name="G3 (Bethesda)">
        <title>A reference genome for the long-term kleptoplast-retaining sea slug Elysia crispata morphotype clarki.</title>
        <authorList>
            <person name="Eastman K.E."/>
            <person name="Pendleton A.L."/>
            <person name="Shaikh M.A."/>
            <person name="Suttiyut T."/>
            <person name="Ogas R."/>
            <person name="Tomko P."/>
            <person name="Gavelis G."/>
            <person name="Widhalm J.R."/>
            <person name="Wisecaver J.H."/>
        </authorList>
    </citation>
    <scope>NUCLEOTIDE SEQUENCE</scope>
    <source>
        <strain evidence="1">ECLA1</strain>
    </source>
</reference>
<protein>
    <submittedName>
        <fullName evidence="1">Uncharacterized protein</fullName>
    </submittedName>
</protein>
<keyword evidence="2" id="KW-1185">Reference proteome</keyword>
<dbReference type="Proteomes" id="UP001283361">
    <property type="component" value="Unassembled WGS sequence"/>
</dbReference>
<accession>A0AAE1BA82</accession>